<evidence type="ECO:0000256" key="12">
    <source>
        <dbReference type="ARBA" id="ARBA00023033"/>
    </source>
</evidence>
<evidence type="ECO:0000256" key="7">
    <source>
        <dbReference type="ARBA" id="ARBA00022723"/>
    </source>
</evidence>
<comment type="subcellular location">
    <subcellularLocation>
        <location evidence="4">Endoplasmic reticulum membrane</location>
        <topology evidence="4">Peripheral membrane protein</topology>
    </subcellularLocation>
    <subcellularLocation>
        <location evidence="3">Microsome membrane</location>
        <topology evidence="3">Peripheral membrane protein</topology>
    </subcellularLocation>
</comment>
<reference evidence="15 16" key="1">
    <citation type="journal article" date="2015" name="Nat. Commun.">
        <title>Lucilia cuprina genome unlocks parasitic fly biology to underpin future interventions.</title>
        <authorList>
            <person name="Anstead C.A."/>
            <person name="Korhonen P.K."/>
            <person name="Young N.D."/>
            <person name="Hall R.S."/>
            <person name="Jex A.R."/>
            <person name="Murali S.C."/>
            <person name="Hughes D.S."/>
            <person name="Lee S.F."/>
            <person name="Perry T."/>
            <person name="Stroehlein A.J."/>
            <person name="Ansell B.R."/>
            <person name="Breugelmans B."/>
            <person name="Hofmann A."/>
            <person name="Qu J."/>
            <person name="Dugan S."/>
            <person name="Lee S.L."/>
            <person name="Chao H."/>
            <person name="Dinh H."/>
            <person name="Han Y."/>
            <person name="Doddapaneni H.V."/>
            <person name="Worley K.C."/>
            <person name="Muzny D.M."/>
            <person name="Ioannidis P."/>
            <person name="Waterhouse R.M."/>
            <person name="Zdobnov E.M."/>
            <person name="James P.J."/>
            <person name="Bagnall N.H."/>
            <person name="Kotze A.C."/>
            <person name="Gibbs R.A."/>
            <person name="Richards S."/>
            <person name="Batterham P."/>
            <person name="Gasser R.B."/>
        </authorList>
    </citation>
    <scope>NUCLEOTIDE SEQUENCE [LARGE SCALE GENOMIC DNA]</scope>
    <source>
        <strain evidence="15 16">LS</strain>
        <tissue evidence="15">Full body</tissue>
    </source>
</reference>
<dbReference type="GO" id="GO:0020037">
    <property type="term" value="F:heme binding"/>
    <property type="evidence" value="ECO:0007669"/>
    <property type="project" value="InterPro"/>
</dbReference>
<keyword evidence="16" id="KW-1185">Reference proteome</keyword>
<protein>
    <submittedName>
        <fullName evidence="15">Cytochrome P450 306a1</fullName>
    </submittedName>
</protein>
<keyword evidence="13" id="KW-0472">Membrane</keyword>
<gene>
    <name evidence="15" type="ORF">FF38_11227</name>
</gene>
<dbReference type="Proteomes" id="UP000037069">
    <property type="component" value="Unassembled WGS sequence"/>
</dbReference>
<sequence>MLLQHFNRKRHQPPGPIGLPILGYLAFLNAKAPYKTLQQLSFKYGSIYSLKMGKINTIVLTDASLVRDFLRREEFTARAPLYVTHGIMGGYGLICAEGALWKDQRRHTIDWLKCLGMSKKFSEIRCGLEQRILKGIRECIQWLHDDSTNLLDGEVNPLPALQHTLGNIINDLVFGITYARDDVTWHYLQELQEEGLKLIGVSGVVNFLPFLRSINFLLDGKKKTHQIYDDIIEKCEERLLQRQQLYTQNDEEAEKNSQQRNTCILEYFLEEREKLKNSNDKKQEDMAHEFFCPQQLRHLLADLFGAGVDTTLTTLRWFFLYVAKDENIQEELRKHLMKLPQENITLNDLEHIDFLKACLAETQRIRSVVPLGIPHGCVREVKINGFTIPKNSMIIPLQWAIHMDPKLWPEPEQYRPQRFLNEEGQYNQPQHFIPFQTGKRMCLGDELAKMLLLLYSGLILRNFKISLSPESHDIDMQGECGITLAPFKYKLKLTKLE</sequence>
<dbReference type="InterPro" id="IPR050182">
    <property type="entry name" value="Cytochrome_P450_fam2"/>
</dbReference>
<evidence type="ECO:0000256" key="14">
    <source>
        <dbReference type="PIRSR" id="PIRSR602401-1"/>
    </source>
</evidence>
<dbReference type="PRINTS" id="PR00385">
    <property type="entry name" value="P450"/>
</dbReference>
<keyword evidence="8" id="KW-0256">Endoplasmic reticulum</keyword>
<dbReference type="GO" id="GO:0006805">
    <property type="term" value="P:xenobiotic metabolic process"/>
    <property type="evidence" value="ECO:0007669"/>
    <property type="project" value="TreeGrafter"/>
</dbReference>
<feature type="binding site" description="axial binding residue" evidence="14">
    <location>
        <position position="442"/>
    </location>
    <ligand>
        <name>heme</name>
        <dbReference type="ChEBI" id="CHEBI:30413"/>
    </ligand>
    <ligandPart>
        <name>Fe</name>
        <dbReference type="ChEBI" id="CHEBI:18248"/>
    </ligandPart>
</feature>
<keyword evidence="9" id="KW-0492">Microsome</keyword>
<accession>A0A0L0CI01</accession>
<name>A0A0L0CI01_LUCCU</name>
<dbReference type="PANTHER" id="PTHR24300">
    <property type="entry name" value="CYTOCHROME P450 508A4-RELATED"/>
    <property type="match status" value="1"/>
</dbReference>
<evidence type="ECO:0000313" key="16">
    <source>
        <dbReference type="Proteomes" id="UP000037069"/>
    </source>
</evidence>
<proteinExistence type="inferred from homology"/>
<keyword evidence="11 14" id="KW-0408">Iron</keyword>
<evidence type="ECO:0000256" key="9">
    <source>
        <dbReference type="ARBA" id="ARBA00022848"/>
    </source>
</evidence>
<keyword evidence="12" id="KW-0503">Monooxygenase</keyword>
<comment type="caution">
    <text evidence="15">The sequence shown here is derived from an EMBL/GenBank/DDBJ whole genome shotgun (WGS) entry which is preliminary data.</text>
</comment>
<comment type="similarity">
    <text evidence="5">Belongs to the cytochrome P450 family.</text>
</comment>
<comment type="function">
    <text evidence="2">May be involved in the metabolism of insect hormones and in the breakdown of synthetic insecticides.</text>
</comment>
<dbReference type="InterPro" id="IPR001128">
    <property type="entry name" value="Cyt_P450"/>
</dbReference>
<dbReference type="GO" id="GO:0005506">
    <property type="term" value="F:iron ion binding"/>
    <property type="evidence" value="ECO:0007669"/>
    <property type="project" value="InterPro"/>
</dbReference>
<keyword evidence="10" id="KW-0560">Oxidoreductase</keyword>
<evidence type="ECO:0000256" key="11">
    <source>
        <dbReference type="ARBA" id="ARBA00023004"/>
    </source>
</evidence>
<dbReference type="PANTHER" id="PTHR24300:SF403">
    <property type="entry name" value="CYTOCHROME P450 306A1"/>
    <property type="match status" value="1"/>
</dbReference>
<evidence type="ECO:0000256" key="6">
    <source>
        <dbReference type="ARBA" id="ARBA00022617"/>
    </source>
</evidence>
<evidence type="ECO:0000256" key="8">
    <source>
        <dbReference type="ARBA" id="ARBA00022824"/>
    </source>
</evidence>
<dbReference type="InterPro" id="IPR002401">
    <property type="entry name" value="Cyt_P450_E_grp-I"/>
</dbReference>
<dbReference type="OMA" id="LYMAREQ"/>
<dbReference type="OrthoDB" id="1844152at2759"/>
<dbReference type="InterPro" id="IPR036396">
    <property type="entry name" value="Cyt_P450_sf"/>
</dbReference>
<dbReference type="GO" id="GO:0005789">
    <property type="term" value="C:endoplasmic reticulum membrane"/>
    <property type="evidence" value="ECO:0007669"/>
    <property type="project" value="UniProtKB-SubCell"/>
</dbReference>
<dbReference type="Gene3D" id="1.10.630.10">
    <property type="entry name" value="Cytochrome P450"/>
    <property type="match status" value="1"/>
</dbReference>
<keyword evidence="7 14" id="KW-0479">Metal-binding</keyword>
<evidence type="ECO:0000256" key="5">
    <source>
        <dbReference type="ARBA" id="ARBA00010617"/>
    </source>
</evidence>
<organism evidence="15 16">
    <name type="scientific">Lucilia cuprina</name>
    <name type="common">Green bottle fly</name>
    <name type="synonym">Australian sheep blowfly</name>
    <dbReference type="NCBI Taxonomy" id="7375"/>
    <lineage>
        <taxon>Eukaryota</taxon>
        <taxon>Metazoa</taxon>
        <taxon>Ecdysozoa</taxon>
        <taxon>Arthropoda</taxon>
        <taxon>Hexapoda</taxon>
        <taxon>Insecta</taxon>
        <taxon>Pterygota</taxon>
        <taxon>Neoptera</taxon>
        <taxon>Endopterygota</taxon>
        <taxon>Diptera</taxon>
        <taxon>Brachycera</taxon>
        <taxon>Muscomorpha</taxon>
        <taxon>Oestroidea</taxon>
        <taxon>Calliphoridae</taxon>
        <taxon>Luciliinae</taxon>
        <taxon>Lucilia</taxon>
    </lineage>
</organism>
<evidence type="ECO:0000256" key="4">
    <source>
        <dbReference type="ARBA" id="ARBA00004406"/>
    </source>
</evidence>
<comment type="cofactor">
    <cofactor evidence="1 14">
        <name>heme</name>
        <dbReference type="ChEBI" id="CHEBI:30413"/>
    </cofactor>
</comment>
<dbReference type="EMBL" id="JRES01000348">
    <property type="protein sequence ID" value="KNC32033.1"/>
    <property type="molecule type" value="Genomic_DNA"/>
</dbReference>
<dbReference type="GO" id="GO:0008395">
    <property type="term" value="F:steroid hydroxylase activity"/>
    <property type="evidence" value="ECO:0007669"/>
    <property type="project" value="TreeGrafter"/>
</dbReference>
<dbReference type="GO" id="GO:0016712">
    <property type="term" value="F:oxidoreductase activity, acting on paired donors, with incorporation or reduction of molecular oxygen, reduced flavin or flavoprotein as one donor, and incorporation of one atom of oxygen"/>
    <property type="evidence" value="ECO:0007669"/>
    <property type="project" value="TreeGrafter"/>
</dbReference>
<dbReference type="PRINTS" id="PR00463">
    <property type="entry name" value="EP450I"/>
</dbReference>
<dbReference type="SUPFAM" id="SSF48264">
    <property type="entry name" value="Cytochrome P450"/>
    <property type="match status" value="1"/>
</dbReference>
<dbReference type="Pfam" id="PF00067">
    <property type="entry name" value="p450"/>
    <property type="match status" value="1"/>
</dbReference>
<evidence type="ECO:0000313" key="15">
    <source>
        <dbReference type="EMBL" id="KNC32033.1"/>
    </source>
</evidence>
<dbReference type="GO" id="GO:0006082">
    <property type="term" value="P:organic acid metabolic process"/>
    <property type="evidence" value="ECO:0007669"/>
    <property type="project" value="TreeGrafter"/>
</dbReference>
<evidence type="ECO:0000256" key="3">
    <source>
        <dbReference type="ARBA" id="ARBA00004174"/>
    </source>
</evidence>
<evidence type="ECO:0000256" key="1">
    <source>
        <dbReference type="ARBA" id="ARBA00001971"/>
    </source>
</evidence>
<dbReference type="STRING" id="7375.A0A0L0CI01"/>
<dbReference type="FunFam" id="1.10.630.10:FF:000238">
    <property type="entry name" value="Cytochrome P450 2A6"/>
    <property type="match status" value="1"/>
</dbReference>
<evidence type="ECO:0000256" key="10">
    <source>
        <dbReference type="ARBA" id="ARBA00023002"/>
    </source>
</evidence>
<dbReference type="AlphaFoldDB" id="A0A0L0CI01"/>
<evidence type="ECO:0000256" key="2">
    <source>
        <dbReference type="ARBA" id="ARBA00003690"/>
    </source>
</evidence>
<evidence type="ECO:0000256" key="13">
    <source>
        <dbReference type="ARBA" id="ARBA00023136"/>
    </source>
</evidence>
<keyword evidence="6 14" id="KW-0349">Heme</keyword>